<comment type="caution">
    <text evidence="3">The sequence shown here is derived from an EMBL/GenBank/DDBJ whole genome shotgun (WGS) entry which is preliminary data.</text>
</comment>
<evidence type="ECO:0000259" key="2">
    <source>
        <dbReference type="PROSITE" id="PS51462"/>
    </source>
</evidence>
<dbReference type="Gene3D" id="3.90.79.10">
    <property type="entry name" value="Nucleoside Triphosphate Pyrophosphohydrolase"/>
    <property type="match status" value="1"/>
</dbReference>
<dbReference type="AlphaFoldDB" id="A0A1J4U069"/>
<accession>A0A1J4U069</accession>
<dbReference type="PANTHER" id="PTHR16099:SF5">
    <property type="entry name" value="NUCLEOTIDE TRIPHOSPHATE DIPHOSPHATASE NUDT15"/>
    <property type="match status" value="1"/>
</dbReference>
<dbReference type="InterPro" id="IPR020084">
    <property type="entry name" value="NUDIX_hydrolase_CS"/>
</dbReference>
<reference evidence="3" key="1">
    <citation type="journal article" date="2016" name="Environ. Microbiol.">
        <title>Genomic resolution of a cold subsurface aquifer community provides metabolic insights for novel microbes adapted to high CO concentrations.</title>
        <authorList>
            <person name="Probst A.J."/>
            <person name="Castelle C.J."/>
            <person name="Singh A."/>
            <person name="Brown C.T."/>
            <person name="Anantharaman K."/>
            <person name="Sharon I."/>
            <person name="Hug L.A."/>
            <person name="Burstein D."/>
            <person name="Emerson J.B."/>
            <person name="Thomas B.C."/>
            <person name="Banfield J.F."/>
        </authorList>
    </citation>
    <scope>NUCLEOTIDE SEQUENCE [LARGE SCALE GENOMIC DNA]</scope>
    <source>
        <strain evidence="3">CG1_02_38_13</strain>
    </source>
</reference>
<dbReference type="GO" id="GO:0035539">
    <property type="term" value="F:8-oxo-7,8-dihydrodeoxyguanosine triphosphate pyrophosphatase activity"/>
    <property type="evidence" value="ECO:0007669"/>
    <property type="project" value="TreeGrafter"/>
</dbReference>
<dbReference type="Proteomes" id="UP000182465">
    <property type="component" value="Unassembled WGS sequence"/>
</dbReference>
<proteinExistence type="predicted"/>
<organism evidence="3 4">
    <name type="scientific">Candidatus Kuenenbacteria bacterium CG1_02_38_13</name>
    <dbReference type="NCBI Taxonomy" id="1805235"/>
    <lineage>
        <taxon>Bacteria</taxon>
        <taxon>Candidatus Kueneniibacteriota</taxon>
    </lineage>
</organism>
<evidence type="ECO:0000313" key="4">
    <source>
        <dbReference type="Proteomes" id="UP000182465"/>
    </source>
</evidence>
<evidence type="ECO:0000313" key="3">
    <source>
        <dbReference type="EMBL" id="OIO17868.1"/>
    </source>
</evidence>
<dbReference type="InterPro" id="IPR015797">
    <property type="entry name" value="NUDIX_hydrolase-like_dom_sf"/>
</dbReference>
<dbReference type="PROSITE" id="PS00893">
    <property type="entry name" value="NUDIX_BOX"/>
    <property type="match status" value="1"/>
</dbReference>
<dbReference type="PROSITE" id="PS51462">
    <property type="entry name" value="NUDIX"/>
    <property type="match status" value="1"/>
</dbReference>
<dbReference type="EMBL" id="MNVB01000020">
    <property type="protein sequence ID" value="OIO17868.1"/>
    <property type="molecule type" value="Genomic_DNA"/>
</dbReference>
<keyword evidence="1" id="KW-0378">Hydrolase</keyword>
<name>A0A1J4U069_9BACT</name>
<dbReference type="InterPro" id="IPR000086">
    <property type="entry name" value="NUDIX_hydrolase_dom"/>
</dbReference>
<dbReference type="SUPFAM" id="SSF55811">
    <property type="entry name" value="Nudix"/>
    <property type="match status" value="1"/>
</dbReference>
<dbReference type="GO" id="GO:0005829">
    <property type="term" value="C:cytosol"/>
    <property type="evidence" value="ECO:0007669"/>
    <property type="project" value="TreeGrafter"/>
</dbReference>
<feature type="domain" description="Nudix hydrolase" evidence="2">
    <location>
        <begin position="2"/>
        <end position="131"/>
    </location>
</feature>
<dbReference type="Pfam" id="PF00293">
    <property type="entry name" value="NUDIX"/>
    <property type="match status" value="1"/>
</dbReference>
<gene>
    <name evidence="3" type="ORF">AUJ29_00785</name>
</gene>
<dbReference type="GO" id="GO:0006203">
    <property type="term" value="P:dGTP catabolic process"/>
    <property type="evidence" value="ECO:0007669"/>
    <property type="project" value="TreeGrafter"/>
</dbReference>
<sequence length="133" mass="15590">MEQKIGCIVIITNQQNQVLLGKRENVSYRSGYFGLPGGRIEVGEKLVDCVIRELKEEVNIIPTKVKYVSLIKEYQVKHDFIHFVFRIDNWKGDIINTEPEKCGKWGWYDIKKLPQPMFPGHEKAIELYYTEKT</sequence>
<evidence type="ECO:0000256" key="1">
    <source>
        <dbReference type="ARBA" id="ARBA00022801"/>
    </source>
</evidence>
<protein>
    <recommendedName>
        <fullName evidence="2">Nudix hydrolase domain-containing protein</fullName>
    </recommendedName>
</protein>
<dbReference type="PANTHER" id="PTHR16099">
    <property type="entry name" value="8-OXO-DGTP DIPHOSPHATES NUDT15"/>
    <property type="match status" value="1"/>
</dbReference>